<evidence type="ECO:0000313" key="3">
    <source>
        <dbReference type="EMBL" id="KMM32543.1"/>
    </source>
</evidence>
<dbReference type="AlphaFoldDB" id="A0A0J6CH86"/>
<dbReference type="Pfam" id="PF03432">
    <property type="entry name" value="Relaxase"/>
    <property type="match status" value="1"/>
</dbReference>
<organism evidence="3 4">
    <name type="scientific">Parabacteroides goldsteinii</name>
    <dbReference type="NCBI Taxonomy" id="328812"/>
    <lineage>
        <taxon>Bacteria</taxon>
        <taxon>Pseudomonadati</taxon>
        <taxon>Bacteroidota</taxon>
        <taxon>Bacteroidia</taxon>
        <taxon>Bacteroidales</taxon>
        <taxon>Tannerellaceae</taxon>
        <taxon>Parabacteroides</taxon>
    </lineage>
</organism>
<dbReference type="EMBL" id="LFJV01000057">
    <property type="protein sequence ID" value="KMM32543.1"/>
    <property type="molecule type" value="Genomic_DNA"/>
</dbReference>
<gene>
    <name evidence="3" type="ORF">ACM15_16840</name>
</gene>
<protein>
    <submittedName>
        <fullName evidence="3">Mobilization protein</fullName>
    </submittedName>
</protein>
<feature type="domain" description="MobA/VirD2-like nuclease" evidence="2">
    <location>
        <begin position="21"/>
        <end position="148"/>
    </location>
</feature>
<dbReference type="RefSeq" id="WP_008771415.1">
    <property type="nucleotide sequence ID" value="NZ_LFJV01000057.1"/>
</dbReference>
<feature type="region of interest" description="Disordered" evidence="1">
    <location>
        <begin position="434"/>
        <end position="466"/>
    </location>
</feature>
<dbReference type="Proteomes" id="UP000036166">
    <property type="component" value="Unassembled WGS sequence"/>
</dbReference>
<dbReference type="InterPro" id="IPR005094">
    <property type="entry name" value="Endonuclease_MobA/VirD2"/>
</dbReference>
<evidence type="ECO:0000256" key="1">
    <source>
        <dbReference type="SAM" id="MobiDB-lite"/>
    </source>
</evidence>
<reference evidence="3 4" key="1">
    <citation type="submission" date="2015-06" db="EMBL/GenBank/DDBJ databases">
        <title>Draft Genome Sequence of Parabacteroides goldsteinii with Putative Novel Metallo-Beta-Lactamases Isolated from a Blood Culture from a Human Patient.</title>
        <authorList>
            <person name="Krogh T.J."/>
            <person name="Agergaard C.N."/>
            <person name="Moller-Jensen J."/>
            <person name="Justesen U.S."/>
        </authorList>
    </citation>
    <scope>NUCLEOTIDE SEQUENCE [LARGE SCALE GENOMIC DNA]</scope>
    <source>
        <strain evidence="3 4">910340</strain>
    </source>
</reference>
<dbReference type="PATRIC" id="fig|328812.4.peg.4325"/>
<evidence type="ECO:0000313" key="4">
    <source>
        <dbReference type="Proteomes" id="UP000036166"/>
    </source>
</evidence>
<sequence>MIAEIQPSFSSHLSMSRKIEYQLSKVKEGNGKVLCTSTGDELAAMPAYMELISQLNDRVKLPYAEFILSLYPGESLSDEQWLSLAGEYIERMGYGKSCYAVVLNTDKAHSHVHVLLTTIDEEGKSIPSGNNYSRSEKISRELEQKYGLLPLEREGGKRTTLGEAQYRNYYFDAALKKAMRSYNYKDKVSAVLEQSDTYWSLDKPLQEIKLANEEWRVLLGDESYDNLFALLEKGGFFNPLFKDELLQQLDRIYSFSESTSDFRRNLEQEGLYMRLVTKKDKSYYVYGIKDSGFYLKDVSLPQKYRFGNIRFDGHGMSADEQKHYLYDHVFKALNASSGYEDFKKNLAEESIRVTEHVNGKGAYGISLYMENVENAHLFKGADLSRKLTYQNIQKLFDGVAVGLSSHINRVGEFRERVDREAFYMQGRGVTAIPDLDITGSGKKSQEDDLIPSKKKRKRKSGPDFSL</sequence>
<evidence type="ECO:0000259" key="2">
    <source>
        <dbReference type="Pfam" id="PF03432"/>
    </source>
</evidence>
<proteinExistence type="predicted"/>
<comment type="caution">
    <text evidence="3">The sequence shown here is derived from an EMBL/GenBank/DDBJ whole genome shotgun (WGS) entry which is preliminary data.</text>
</comment>
<name>A0A0J6CH86_9BACT</name>
<accession>A0A0J6CH86</accession>